<proteinExistence type="predicted"/>
<accession>A0A1I1FU45</accession>
<keyword evidence="1" id="KW-0732">Signal</keyword>
<gene>
    <name evidence="2" type="ORF">SAMN05421780_102248</name>
</gene>
<evidence type="ECO:0000313" key="3">
    <source>
        <dbReference type="Proteomes" id="UP000199514"/>
    </source>
</evidence>
<dbReference type="AlphaFoldDB" id="A0A1I1FU45"/>
<feature type="signal peptide" evidence="1">
    <location>
        <begin position="1"/>
        <end position="22"/>
    </location>
</feature>
<dbReference type="RefSeq" id="WP_091508600.1">
    <property type="nucleotide sequence ID" value="NZ_FOLE01000002.1"/>
</dbReference>
<evidence type="ECO:0000256" key="1">
    <source>
        <dbReference type="SAM" id="SignalP"/>
    </source>
</evidence>
<feature type="chain" id="PRO_5011646656" description="Outer membrane protein beta-barrel domain-containing protein" evidence="1">
    <location>
        <begin position="23"/>
        <end position="260"/>
    </location>
</feature>
<dbReference type="STRING" id="927664.SAMN05421780_102248"/>
<organism evidence="2 3">
    <name type="scientific">Flexibacter flexilis DSM 6793</name>
    <dbReference type="NCBI Taxonomy" id="927664"/>
    <lineage>
        <taxon>Bacteria</taxon>
        <taxon>Pseudomonadati</taxon>
        <taxon>Bacteroidota</taxon>
        <taxon>Cytophagia</taxon>
        <taxon>Cytophagales</taxon>
        <taxon>Flexibacteraceae</taxon>
        <taxon>Flexibacter</taxon>
    </lineage>
</organism>
<sequence length="260" mass="28184">MKKNVLMLALLLAVGGWQQAFGQWKGVAGGLGYTFGSATVGAAGYNSTTGGGAYEQKRKYNVATFNLMAAGGHAFWDMNFGLPVKKSDKIGNVFNTKLAFGGYLGKRLGIMVGGQYNYITIPDLEMPSPYVSSFEGAKTWNQRGVGAHLLLNPSGKEDGKLLLRFSLMNEWLRRDKKKYKGDGGTFEGALYWTDSERSIGLQLVATFSNLKWDSYQDSSNKTIPENKVNVFNCAATLLLPLSACGGASSTRTTIITITPK</sequence>
<name>A0A1I1FU45_9BACT</name>
<reference evidence="2 3" key="1">
    <citation type="submission" date="2016-10" db="EMBL/GenBank/DDBJ databases">
        <authorList>
            <person name="de Groot N.N."/>
        </authorList>
    </citation>
    <scope>NUCLEOTIDE SEQUENCE [LARGE SCALE GENOMIC DNA]</scope>
    <source>
        <strain evidence="2 3">DSM 6793</strain>
    </source>
</reference>
<protein>
    <recommendedName>
        <fullName evidence="4">Outer membrane protein beta-barrel domain-containing protein</fullName>
    </recommendedName>
</protein>
<keyword evidence="3" id="KW-1185">Reference proteome</keyword>
<dbReference type="OrthoDB" id="950648at68336"/>
<dbReference type="EMBL" id="FOLE01000002">
    <property type="protein sequence ID" value="SFC00500.1"/>
    <property type="molecule type" value="Genomic_DNA"/>
</dbReference>
<evidence type="ECO:0000313" key="2">
    <source>
        <dbReference type="EMBL" id="SFC00500.1"/>
    </source>
</evidence>
<dbReference type="Proteomes" id="UP000199514">
    <property type="component" value="Unassembled WGS sequence"/>
</dbReference>
<evidence type="ECO:0008006" key="4">
    <source>
        <dbReference type="Google" id="ProtNLM"/>
    </source>
</evidence>